<feature type="region of interest" description="Disordered" evidence="1">
    <location>
        <begin position="76"/>
        <end position="122"/>
    </location>
</feature>
<feature type="region of interest" description="Disordered" evidence="1">
    <location>
        <begin position="1"/>
        <end position="44"/>
    </location>
</feature>
<reference evidence="2" key="1">
    <citation type="submission" date="2018-04" db="EMBL/GenBank/DDBJ databases">
        <title>Whole genome sequencing of Hypsizygus marmoreus.</title>
        <authorList>
            <person name="Choi I.-G."/>
            <person name="Min B."/>
            <person name="Kim J.-G."/>
            <person name="Kim S."/>
            <person name="Oh Y.-L."/>
            <person name="Kong W.-S."/>
            <person name="Park H."/>
            <person name="Jeong J."/>
            <person name="Song E.-S."/>
        </authorList>
    </citation>
    <scope>NUCLEOTIDE SEQUENCE [LARGE SCALE GENOMIC DNA]</scope>
    <source>
        <strain evidence="2">51987-8</strain>
    </source>
</reference>
<proteinExistence type="predicted"/>
<dbReference type="InParanoid" id="A0A369JA38"/>
<dbReference type="Proteomes" id="UP000076154">
    <property type="component" value="Unassembled WGS sequence"/>
</dbReference>
<sequence>MPAVLEYSPQSSLPRQTEARSSPIPWDGRKSRRSHRHEGASRLAQLHEDAIMAAVLQAEEEAHLLDRSIRSAMRENEARRMRDQTSSPAPPAPRFTSLAPSSLRASDRERNPPKKPKSPAEALRDHSYLFIGERTCWRCKNIIHRKPTSKNDALSSLHAACSFCGATQCRACSKPAPCMKFQCRGGLQCPLARGCCAELRAISLFEILCDFDKTYLDAAANLSGTDTWPVPQAEREDFVELVTSRADRSVSSKLNHVLLDALHGVNAYLSPESPTTEVHPAFPPMLCSSLVFEAVHGFLREESHTNWVVNGDIYSEIMKLVKLLFNRASLRDFVTEPLPAIRHSSGIQAWMWHRGHSVWEAHTRGHESLHNAVFSGGSQQAIARLDATFQRADLKSITASLRRDFQEIQVRSWADPALP</sequence>
<evidence type="ECO:0000313" key="3">
    <source>
        <dbReference type="Proteomes" id="UP000076154"/>
    </source>
</evidence>
<dbReference type="OrthoDB" id="47801at2759"/>
<evidence type="ECO:0000256" key="1">
    <source>
        <dbReference type="SAM" id="MobiDB-lite"/>
    </source>
</evidence>
<organism evidence="2 3">
    <name type="scientific">Hypsizygus marmoreus</name>
    <name type="common">White beech mushroom</name>
    <name type="synonym">Agaricus marmoreus</name>
    <dbReference type="NCBI Taxonomy" id="39966"/>
    <lineage>
        <taxon>Eukaryota</taxon>
        <taxon>Fungi</taxon>
        <taxon>Dikarya</taxon>
        <taxon>Basidiomycota</taxon>
        <taxon>Agaricomycotina</taxon>
        <taxon>Agaricomycetes</taxon>
        <taxon>Agaricomycetidae</taxon>
        <taxon>Agaricales</taxon>
        <taxon>Tricholomatineae</taxon>
        <taxon>Lyophyllaceae</taxon>
        <taxon>Hypsizygus</taxon>
    </lineage>
</organism>
<dbReference type="EMBL" id="LUEZ02000143">
    <property type="protein sequence ID" value="RDB15726.1"/>
    <property type="molecule type" value="Genomic_DNA"/>
</dbReference>
<evidence type="ECO:0000313" key="2">
    <source>
        <dbReference type="EMBL" id="RDB15726.1"/>
    </source>
</evidence>
<protein>
    <submittedName>
        <fullName evidence="2">Uncharacterized protein</fullName>
    </submittedName>
</protein>
<dbReference type="AlphaFoldDB" id="A0A369JA38"/>
<name>A0A369JA38_HYPMA</name>
<accession>A0A369JA38</accession>
<gene>
    <name evidence="2" type="ORF">Hypma_003962</name>
</gene>
<keyword evidence="3" id="KW-1185">Reference proteome</keyword>
<comment type="caution">
    <text evidence="2">The sequence shown here is derived from an EMBL/GenBank/DDBJ whole genome shotgun (WGS) entry which is preliminary data.</text>
</comment>